<comment type="caution">
    <text evidence="1">The sequence shown here is derived from an EMBL/GenBank/DDBJ whole genome shotgun (WGS) entry which is preliminary data.</text>
</comment>
<reference evidence="1 2" key="1">
    <citation type="journal article" date="2022" name="Nat. Genet.">
        <title>Improved pea reference genome and pan-genome highlight genomic features and evolutionary characteristics.</title>
        <authorList>
            <person name="Yang T."/>
            <person name="Liu R."/>
            <person name="Luo Y."/>
            <person name="Hu S."/>
            <person name="Wang D."/>
            <person name="Wang C."/>
            <person name="Pandey M.K."/>
            <person name="Ge S."/>
            <person name="Xu Q."/>
            <person name="Li N."/>
            <person name="Li G."/>
            <person name="Huang Y."/>
            <person name="Saxena R.K."/>
            <person name="Ji Y."/>
            <person name="Li M."/>
            <person name="Yan X."/>
            <person name="He Y."/>
            <person name="Liu Y."/>
            <person name="Wang X."/>
            <person name="Xiang C."/>
            <person name="Varshney R.K."/>
            <person name="Ding H."/>
            <person name="Gao S."/>
            <person name="Zong X."/>
        </authorList>
    </citation>
    <scope>NUCLEOTIDE SEQUENCE [LARGE SCALE GENOMIC DNA]</scope>
    <source>
        <strain evidence="1 2">cv. Zhongwan 6</strain>
    </source>
</reference>
<name>A0A9D5B982_PEA</name>
<evidence type="ECO:0000313" key="1">
    <source>
        <dbReference type="EMBL" id="KAI5440392.1"/>
    </source>
</evidence>
<dbReference type="Proteomes" id="UP001058974">
    <property type="component" value="Chromosome 1"/>
</dbReference>
<proteinExistence type="predicted"/>
<keyword evidence="2" id="KW-1185">Reference proteome</keyword>
<evidence type="ECO:0000313" key="2">
    <source>
        <dbReference type="Proteomes" id="UP001058974"/>
    </source>
</evidence>
<gene>
    <name evidence="1" type="ORF">KIW84_010039</name>
</gene>
<sequence length="234" mass="26995">MFILKKKLKLLKCKINDWNKIIFGNIHKNVRKAKICLQEVQNNIVAQSHSDYLIEKENHAQVILDNALFIVDLFWKEKARVRWYAKGDWNTKYFHMIAKIKNAARGIHSIKIDDTLTIDPNKIATHDSNLVERVVPQLVNDQANNLLTMLPSQEEIHGAVFSLNGDSVRSPDGFGPISFQTFWSIIKEDVIIATMQFFTDGWIQPNYNSNTLVLIPKVEGVDYIEKYMALPWPT</sequence>
<accession>A0A9D5B982</accession>
<dbReference type="EMBL" id="JAMSHJ010000001">
    <property type="protein sequence ID" value="KAI5440392.1"/>
    <property type="molecule type" value="Genomic_DNA"/>
</dbReference>
<protein>
    <submittedName>
        <fullName evidence="1">Uncharacterized protein</fullName>
    </submittedName>
</protein>
<organism evidence="1 2">
    <name type="scientific">Pisum sativum</name>
    <name type="common">Garden pea</name>
    <name type="synonym">Lathyrus oleraceus</name>
    <dbReference type="NCBI Taxonomy" id="3888"/>
    <lineage>
        <taxon>Eukaryota</taxon>
        <taxon>Viridiplantae</taxon>
        <taxon>Streptophyta</taxon>
        <taxon>Embryophyta</taxon>
        <taxon>Tracheophyta</taxon>
        <taxon>Spermatophyta</taxon>
        <taxon>Magnoliopsida</taxon>
        <taxon>eudicotyledons</taxon>
        <taxon>Gunneridae</taxon>
        <taxon>Pentapetalae</taxon>
        <taxon>rosids</taxon>
        <taxon>fabids</taxon>
        <taxon>Fabales</taxon>
        <taxon>Fabaceae</taxon>
        <taxon>Papilionoideae</taxon>
        <taxon>50 kb inversion clade</taxon>
        <taxon>NPAAA clade</taxon>
        <taxon>Hologalegina</taxon>
        <taxon>IRL clade</taxon>
        <taxon>Fabeae</taxon>
        <taxon>Lathyrus</taxon>
    </lineage>
</organism>
<dbReference type="Gramene" id="Psat01G0003900-T1">
    <property type="protein sequence ID" value="KAI5440392.1"/>
    <property type="gene ID" value="KIW84_010039"/>
</dbReference>
<dbReference type="AlphaFoldDB" id="A0A9D5B982"/>